<dbReference type="GO" id="GO:0061630">
    <property type="term" value="F:ubiquitin protein ligase activity"/>
    <property type="evidence" value="ECO:0007669"/>
    <property type="project" value="UniProtKB-UniRule"/>
</dbReference>
<dbReference type="InterPro" id="IPR058678">
    <property type="entry name" value="ARM_PUB"/>
</dbReference>
<dbReference type="Pfam" id="PF25598">
    <property type="entry name" value="ARM_PUB"/>
    <property type="match status" value="1"/>
</dbReference>
<dbReference type="SUPFAM" id="SSF48371">
    <property type="entry name" value="ARM repeat"/>
    <property type="match status" value="1"/>
</dbReference>
<proteinExistence type="predicted"/>
<name>A0A9Q0CM51_9POAL</name>
<gene>
    <name evidence="7" type="ORF">LUZ63_004787</name>
</gene>
<dbReference type="EMBL" id="JAMQYH010000002">
    <property type="protein sequence ID" value="KAJ1696275.1"/>
    <property type="molecule type" value="Genomic_DNA"/>
</dbReference>
<dbReference type="Gene3D" id="1.25.10.10">
    <property type="entry name" value="Leucine-rich Repeat Variant"/>
    <property type="match status" value="1"/>
</dbReference>
<evidence type="ECO:0000313" key="8">
    <source>
        <dbReference type="Proteomes" id="UP001151287"/>
    </source>
</evidence>
<dbReference type="InterPro" id="IPR011989">
    <property type="entry name" value="ARM-like"/>
</dbReference>
<accession>A0A9Q0CM51</accession>
<evidence type="ECO:0000256" key="2">
    <source>
        <dbReference type="ARBA" id="ARBA00004906"/>
    </source>
</evidence>
<dbReference type="Gene3D" id="3.30.40.10">
    <property type="entry name" value="Zinc/RING finger domain, C3HC4 (zinc finger)"/>
    <property type="match status" value="1"/>
</dbReference>
<feature type="domain" description="U-box" evidence="6">
    <location>
        <begin position="7"/>
        <end position="83"/>
    </location>
</feature>
<comment type="pathway">
    <text evidence="2 5">Protein modification; protein ubiquitination.</text>
</comment>
<dbReference type="EC" id="2.3.2.27" evidence="5"/>
<dbReference type="Pfam" id="PF04564">
    <property type="entry name" value="U-box"/>
    <property type="match status" value="1"/>
</dbReference>
<dbReference type="GO" id="GO:0016567">
    <property type="term" value="P:protein ubiquitination"/>
    <property type="evidence" value="ECO:0007669"/>
    <property type="project" value="UniProtKB-UniRule"/>
</dbReference>
<dbReference type="SMART" id="SM00504">
    <property type="entry name" value="Ubox"/>
    <property type="match status" value="1"/>
</dbReference>
<keyword evidence="3 5" id="KW-0808">Transferase</keyword>
<comment type="caution">
    <text evidence="7">The sequence shown here is derived from an EMBL/GenBank/DDBJ whole genome shotgun (WGS) entry which is preliminary data.</text>
</comment>
<comment type="catalytic activity">
    <reaction evidence="1 5">
        <text>S-ubiquitinyl-[E2 ubiquitin-conjugating enzyme]-L-cysteine + [acceptor protein]-L-lysine = [E2 ubiquitin-conjugating enzyme]-L-cysteine + N(6)-ubiquitinyl-[acceptor protein]-L-lysine.</text>
        <dbReference type="EC" id="2.3.2.27"/>
    </reaction>
</comment>
<sequence>MEISSVEIPPYFLCPISLEIMRDPVTLSTGMTYDRTSIERWIFSDKHQTCPVTNQQLTDPDLITPNHTLRRLIQAWCVSHASDGIERLPTPKPPINKSQIVSLLEEAKNSPHNTVLYLKKLRGLTLEAERNKRLVGECVEVMDFLILVIKDHTLEDRTNEDHLLYDEEVLESASGIATTSACEEALNLLNSLNLSDQGWIRVLARNGGFIDILTAIMAKSNYQSRAYAVFLLKSLVQVMSPARMILVRSQLVQEVVRIIQDQVSSKAMKAALQVMCRLSPWGRNRVKVVEAGTVQLLIDMLLDVQDKKACELMLFVLEQLCRCSEGRSKFILHGAGIALVSKKIFRVSNVATESSVRILNLVAKYSASPVILQEMVQLGVVAKLFMVLQMDCSAKARDKAKEILSLHYKVWRASPCLSPQLKAFYPVVN</sequence>
<dbReference type="InterPro" id="IPR045210">
    <property type="entry name" value="RING-Ubox_PUB"/>
</dbReference>
<dbReference type="InterPro" id="IPR013083">
    <property type="entry name" value="Znf_RING/FYVE/PHD"/>
</dbReference>
<evidence type="ECO:0000256" key="3">
    <source>
        <dbReference type="ARBA" id="ARBA00022679"/>
    </source>
</evidence>
<dbReference type="SUPFAM" id="SSF57850">
    <property type="entry name" value="RING/U-box"/>
    <property type="match status" value="1"/>
</dbReference>
<keyword evidence="8" id="KW-1185">Reference proteome</keyword>
<evidence type="ECO:0000256" key="4">
    <source>
        <dbReference type="ARBA" id="ARBA00022786"/>
    </source>
</evidence>
<dbReference type="PROSITE" id="PS51698">
    <property type="entry name" value="U_BOX"/>
    <property type="match status" value="1"/>
</dbReference>
<reference evidence="7" key="1">
    <citation type="journal article" date="2022" name="Cell">
        <title>Repeat-based holocentromeres influence genome architecture and karyotype evolution.</title>
        <authorList>
            <person name="Hofstatter P.G."/>
            <person name="Thangavel G."/>
            <person name="Lux T."/>
            <person name="Neumann P."/>
            <person name="Vondrak T."/>
            <person name="Novak P."/>
            <person name="Zhang M."/>
            <person name="Costa L."/>
            <person name="Castellani M."/>
            <person name="Scott A."/>
            <person name="Toegelov H."/>
            <person name="Fuchs J."/>
            <person name="Mata-Sucre Y."/>
            <person name="Dias Y."/>
            <person name="Vanzela A.L.L."/>
            <person name="Huettel B."/>
            <person name="Almeida C.C.S."/>
            <person name="Simkova H."/>
            <person name="Souza G."/>
            <person name="Pedrosa-Harand A."/>
            <person name="Macas J."/>
            <person name="Mayer K.F.X."/>
            <person name="Houben A."/>
            <person name="Marques A."/>
        </authorList>
    </citation>
    <scope>NUCLEOTIDE SEQUENCE</scope>
    <source>
        <strain evidence="7">RhyBre1mFocal</strain>
    </source>
</reference>
<dbReference type="PANTHER" id="PTHR22849">
    <property type="entry name" value="WDSAM1 PROTEIN"/>
    <property type="match status" value="1"/>
</dbReference>
<dbReference type="InterPro" id="IPR045185">
    <property type="entry name" value="PUB22/23/24-like"/>
</dbReference>
<organism evidence="7 8">
    <name type="scientific">Rhynchospora breviuscula</name>
    <dbReference type="NCBI Taxonomy" id="2022672"/>
    <lineage>
        <taxon>Eukaryota</taxon>
        <taxon>Viridiplantae</taxon>
        <taxon>Streptophyta</taxon>
        <taxon>Embryophyta</taxon>
        <taxon>Tracheophyta</taxon>
        <taxon>Spermatophyta</taxon>
        <taxon>Magnoliopsida</taxon>
        <taxon>Liliopsida</taxon>
        <taxon>Poales</taxon>
        <taxon>Cyperaceae</taxon>
        <taxon>Cyperoideae</taxon>
        <taxon>Rhynchosporeae</taxon>
        <taxon>Rhynchospora</taxon>
    </lineage>
</organism>
<dbReference type="PANTHER" id="PTHR22849:SF168">
    <property type="entry name" value="U-BOX DOMAIN-CONTAINING PROTEIN"/>
    <property type="match status" value="1"/>
</dbReference>
<evidence type="ECO:0000256" key="5">
    <source>
        <dbReference type="RuleBase" id="RU369093"/>
    </source>
</evidence>
<evidence type="ECO:0000313" key="7">
    <source>
        <dbReference type="EMBL" id="KAJ1696275.1"/>
    </source>
</evidence>
<dbReference type="Proteomes" id="UP001151287">
    <property type="component" value="Unassembled WGS sequence"/>
</dbReference>
<dbReference type="InterPro" id="IPR016024">
    <property type="entry name" value="ARM-type_fold"/>
</dbReference>
<keyword evidence="4 5" id="KW-0833">Ubl conjugation pathway</keyword>
<dbReference type="FunFam" id="3.30.40.10:FF:000442">
    <property type="entry name" value="RING-type E3 ubiquitin transferase"/>
    <property type="match status" value="1"/>
</dbReference>
<evidence type="ECO:0000259" key="6">
    <source>
        <dbReference type="PROSITE" id="PS51698"/>
    </source>
</evidence>
<protein>
    <recommendedName>
        <fullName evidence="5 6">U-box domain-containing protein</fullName>
        <ecNumber evidence="5">2.3.2.27</ecNumber>
    </recommendedName>
    <alternativeName>
        <fullName evidence="5">RING-type E3 ubiquitin transferase PUB</fullName>
    </alternativeName>
</protein>
<comment type="function">
    <text evidence="5">Functions as an E3 ubiquitin ligase.</text>
</comment>
<dbReference type="InterPro" id="IPR003613">
    <property type="entry name" value="Ubox_domain"/>
</dbReference>
<evidence type="ECO:0000256" key="1">
    <source>
        <dbReference type="ARBA" id="ARBA00000900"/>
    </source>
</evidence>
<dbReference type="CDD" id="cd16664">
    <property type="entry name" value="RING-Ubox_PUB"/>
    <property type="match status" value="1"/>
</dbReference>
<dbReference type="AlphaFoldDB" id="A0A9Q0CM51"/>
<dbReference type="OrthoDB" id="10064100at2759"/>